<evidence type="ECO:0000313" key="3">
    <source>
        <dbReference type="Proteomes" id="UP001500305"/>
    </source>
</evidence>
<accession>A0ABP5QRC5</accession>
<protein>
    <submittedName>
        <fullName evidence="2">Uncharacterized protein</fullName>
    </submittedName>
</protein>
<reference evidence="3" key="1">
    <citation type="journal article" date="2019" name="Int. J. Syst. Evol. Microbiol.">
        <title>The Global Catalogue of Microorganisms (GCM) 10K type strain sequencing project: providing services to taxonomists for standard genome sequencing and annotation.</title>
        <authorList>
            <consortium name="The Broad Institute Genomics Platform"/>
            <consortium name="The Broad Institute Genome Sequencing Center for Infectious Disease"/>
            <person name="Wu L."/>
            <person name="Ma J."/>
        </authorList>
    </citation>
    <scope>NUCLEOTIDE SEQUENCE [LARGE SCALE GENOMIC DNA]</scope>
    <source>
        <strain evidence="3">JCM 7356</strain>
    </source>
</reference>
<dbReference type="EMBL" id="BAAATR010000007">
    <property type="protein sequence ID" value="GAA2240255.1"/>
    <property type="molecule type" value="Genomic_DNA"/>
</dbReference>
<comment type="caution">
    <text evidence="2">The sequence shown here is derived from an EMBL/GenBank/DDBJ whole genome shotgun (WGS) entry which is preliminary data.</text>
</comment>
<gene>
    <name evidence="2" type="ORF">GCM10010430_22120</name>
</gene>
<organism evidence="2 3">
    <name type="scientific">Kitasatospora cystarginea</name>
    <dbReference type="NCBI Taxonomy" id="58350"/>
    <lineage>
        <taxon>Bacteria</taxon>
        <taxon>Bacillati</taxon>
        <taxon>Actinomycetota</taxon>
        <taxon>Actinomycetes</taxon>
        <taxon>Kitasatosporales</taxon>
        <taxon>Streptomycetaceae</taxon>
        <taxon>Kitasatospora</taxon>
    </lineage>
</organism>
<proteinExistence type="predicted"/>
<name>A0ABP5QRC5_9ACTN</name>
<feature type="region of interest" description="Disordered" evidence="1">
    <location>
        <begin position="67"/>
        <end position="94"/>
    </location>
</feature>
<evidence type="ECO:0000256" key="1">
    <source>
        <dbReference type="SAM" id="MobiDB-lite"/>
    </source>
</evidence>
<dbReference type="Proteomes" id="UP001500305">
    <property type="component" value="Unassembled WGS sequence"/>
</dbReference>
<evidence type="ECO:0000313" key="2">
    <source>
        <dbReference type="EMBL" id="GAA2240255.1"/>
    </source>
</evidence>
<sequence>MHLALVATAAAGLPGQLRDALDITDAATALAAEGHLVDPDDLATVSPLITRTVHRFGDWHLDLTPARGRRRHQAGPGRRSAVSHRTGVTPRWPG</sequence>
<keyword evidence="3" id="KW-1185">Reference proteome</keyword>